<feature type="transmembrane region" description="Helical" evidence="1">
    <location>
        <begin position="14"/>
        <end position="35"/>
    </location>
</feature>
<comment type="caution">
    <text evidence="3">The sequence shown here is derived from an EMBL/GenBank/DDBJ whole genome shotgun (WGS) entry which is preliminary data.</text>
</comment>
<feature type="domain" description="VanZ-like" evidence="2">
    <location>
        <begin position="24"/>
        <end position="147"/>
    </location>
</feature>
<feature type="transmembrane region" description="Helical" evidence="1">
    <location>
        <begin position="132"/>
        <end position="150"/>
    </location>
</feature>
<dbReference type="PANTHER" id="PTHR36834:SF2">
    <property type="entry name" value="MEMBRANE PROTEIN"/>
    <property type="match status" value="1"/>
</dbReference>
<evidence type="ECO:0000256" key="1">
    <source>
        <dbReference type="SAM" id="Phobius"/>
    </source>
</evidence>
<dbReference type="RefSeq" id="WP_050069834.1">
    <property type="nucleotide sequence ID" value="NZ_CABKTM010000044.1"/>
</dbReference>
<reference evidence="3" key="1">
    <citation type="submission" date="2022-07" db="EMBL/GenBank/DDBJ databases">
        <title>Enhanced cultured diversity of the mouse gut microbiota enables custom-made synthetic communities.</title>
        <authorList>
            <person name="Afrizal A."/>
        </authorList>
    </citation>
    <scope>NUCLEOTIDE SEQUENCE</scope>
    <source>
        <strain evidence="3">DSM 29482</strain>
    </source>
</reference>
<feature type="transmembrane region" description="Helical" evidence="1">
    <location>
        <begin position="104"/>
        <end position="126"/>
    </location>
</feature>
<dbReference type="Pfam" id="PF04892">
    <property type="entry name" value="VanZ"/>
    <property type="match status" value="1"/>
</dbReference>
<dbReference type="Proteomes" id="UP001142078">
    <property type="component" value="Unassembled WGS sequence"/>
</dbReference>
<accession>A0A9X2MKI3</accession>
<name>A0A9X2MKI3_9FIRM</name>
<evidence type="ECO:0000313" key="4">
    <source>
        <dbReference type="Proteomes" id="UP001142078"/>
    </source>
</evidence>
<keyword evidence="1" id="KW-0472">Membrane</keyword>
<dbReference type="InterPro" id="IPR053150">
    <property type="entry name" value="Teicoplanin_resist-assoc"/>
</dbReference>
<feature type="transmembrane region" description="Helical" evidence="1">
    <location>
        <begin position="71"/>
        <end position="92"/>
    </location>
</feature>
<proteinExistence type="predicted"/>
<dbReference type="EMBL" id="JANJZL010000017">
    <property type="protein sequence ID" value="MCR2045414.1"/>
    <property type="molecule type" value="Genomic_DNA"/>
</dbReference>
<dbReference type="PANTHER" id="PTHR36834">
    <property type="entry name" value="MEMBRANE PROTEIN-RELATED"/>
    <property type="match status" value="1"/>
</dbReference>
<sequence length="226" mass="24996">MGKDNFGGCKKSKLVINCISIVCFLIVVKIILLKGIPLYSLHKISNIGFRSVNLIPFYSIVEMILDGSISTMRVILNILGNIIIFIPMGVIFSIKKPDLSIKNILVFIISVSVSFELLQFIFGLGSTDIDDVILNSLGGVLGAVFIRRFTSDLKGTELLNKTILILLIMVGSGIATIFVYDKSLLFSNLGTNYIEENIEVLNYGKQGTEDYFGDITKYEDILCIYG</sequence>
<organism evidence="3 4">
    <name type="scientific">Anaerosalibacter massiliensis</name>
    <dbReference type="NCBI Taxonomy" id="1347392"/>
    <lineage>
        <taxon>Bacteria</taxon>
        <taxon>Bacillati</taxon>
        <taxon>Bacillota</taxon>
        <taxon>Tissierellia</taxon>
        <taxon>Tissierellales</taxon>
        <taxon>Sporanaerobacteraceae</taxon>
        <taxon>Anaerosalibacter</taxon>
    </lineage>
</organism>
<gene>
    <name evidence="3" type="ORF">NSA23_15030</name>
</gene>
<evidence type="ECO:0000313" key="3">
    <source>
        <dbReference type="EMBL" id="MCR2045414.1"/>
    </source>
</evidence>
<dbReference type="InterPro" id="IPR006976">
    <property type="entry name" value="VanZ-like"/>
</dbReference>
<dbReference type="AlphaFoldDB" id="A0A9X2MKI3"/>
<keyword evidence="1" id="KW-1133">Transmembrane helix</keyword>
<evidence type="ECO:0000259" key="2">
    <source>
        <dbReference type="Pfam" id="PF04892"/>
    </source>
</evidence>
<protein>
    <submittedName>
        <fullName evidence="3">VanZ family protein</fullName>
    </submittedName>
</protein>
<dbReference type="OrthoDB" id="9805025at2"/>
<keyword evidence="4" id="KW-1185">Reference proteome</keyword>
<keyword evidence="1" id="KW-0812">Transmembrane</keyword>
<feature type="transmembrane region" description="Helical" evidence="1">
    <location>
        <begin position="162"/>
        <end position="180"/>
    </location>
</feature>